<evidence type="ECO:0000256" key="6">
    <source>
        <dbReference type="RuleBase" id="RU365089"/>
    </source>
</evidence>
<evidence type="ECO:0000256" key="3">
    <source>
        <dbReference type="ARBA" id="ARBA00022578"/>
    </source>
</evidence>
<dbReference type="InterPro" id="IPR001207">
    <property type="entry name" value="Transposase_mutator"/>
</dbReference>
<organism evidence="8 9">
    <name type="scientific">Paractinoplanes rhizophilus</name>
    <dbReference type="NCBI Taxonomy" id="1416877"/>
    <lineage>
        <taxon>Bacteria</taxon>
        <taxon>Bacillati</taxon>
        <taxon>Actinomycetota</taxon>
        <taxon>Actinomycetes</taxon>
        <taxon>Micromonosporales</taxon>
        <taxon>Micromonosporaceae</taxon>
        <taxon>Paractinoplanes</taxon>
    </lineage>
</organism>
<evidence type="ECO:0000256" key="5">
    <source>
        <dbReference type="ARBA" id="ARBA00023172"/>
    </source>
</evidence>
<dbReference type="PANTHER" id="PTHR33217">
    <property type="entry name" value="TRANSPOSASE FOR INSERTION SEQUENCE ELEMENT IS1081"/>
    <property type="match status" value="1"/>
</dbReference>
<keyword evidence="6" id="KW-0814">Transposable element</keyword>
<comment type="function">
    <text evidence="1 6">Required for the transposition of the insertion element.</text>
</comment>
<protein>
    <recommendedName>
        <fullName evidence="6">Mutator family transposase</fullName>
    </recommendedName>
</protein>
<feature type="compositionally biased region" description="Gly residues" evidence="7">
    <location>
        <begin position="49"/>
        <end position="59"/>
    </location>
</feature>
<evidence type="ECO:0000256" key="4">
    <source>
        <dbReference type="ARBA" id="ARBA00023125"/>
    </source>
</evidence>
<feature type="region of interest" description="Disordered" evidence="7">
    <location>
        <begin position="46"/>
        <end position="70"/>
    </location>
</feature>
<reference evidence="9" key="1">
    <citation type="journal article" date="2019" name="Int. J. Syst. Evol. Microbiol.">
        <title>The Global Catalogue of Microorganisms (GCM) 10K type strain sequencing project: providing services to taxonomists for standard genome sequencing and annotation.</title>
        <authorList>
            <consortium name="The Broad Institute Genomics Platform"/>
            <consortium name="The Broad Institute Genome Sequencing Center for Infectious Disease"/>
            <person name="Wu L."/>
            <person name="Ma J."/>
        </authorList>
    </citation>
    <scope>NUCLEOTIDE SEQUENCE [LARGE SCALE GENOMIC DNA]</scope>
    <source>
        <strain evidence="9">XZYJT-10</strain>
    </source>
</reference>
<proteinExistence type="inferred from homology"/>
<dbReference type="Pfam" id="PF00872">
    <property type="entry name" value="Transposase_mut"/>
    <property type="match status" value="1"/>
</dbReference>
<evidence type="ECO:0000256" key="7">
    <source>
        <dbReference type="SAM" id="MobiDB-lite"/>
    </source>
</evidence>
<comment type="similarity">
    <text evidence="2 6">Belongs to the transposase mutator family.</text>
</comment>
<evidence type="ECO:0000313" key="9">
    <source>
        <dbReference type="Proteomes" id="UP001596548"/>
    </source>
</evidence>
<dbReference type="EMBL" id="JBHTBJ010000133">
    <property type="protein sequence ID" value="MFC7280279.1"/>
    <property type="molecule type" value="Genomic_DNA"/>
</dbReference>
<evidence type="ECO:0000256" key="1">
    <source>
        <dbReference type="ARBA" id="ARBA00002190"/>
    </source>
</evidence>
<keyword evidence="4 6" id="KW-0238">DNA-binding</keyword>
<sequence length="243" mass="26516">MSAESIDALINDAKRAGTPLDGVDGLLNQMTKAVLERALQAEMTDHLGYGSGDPAGRGTGNSRNGRTRKTVSTVNGPVELSVPRDRNGSFEPAIVPKRARRIGNIDEMILSLYSRGMTTRDIEAHLLEVYGVNASRELISNVTDVVVDEIKMWQSRPLDEVYPILYIDGIRIRVKDNGVVTTKVAYLAIGVDVEGRKHALGCWIADTEGAKFWQKVLTDLRNRGVRDVLIACCDGLTGLPDAI</sequence>
<evidence type="ECO:0000256" key="2">
    <source>
        <dbReference type="ARBA" id="ARBA00010961"/>
    </source>
</evidence>
<comment type="caution">
    <text evidence="8">The sequence shown here is derived from an EMBL/GenBank/DDBJ whole genome shotgun (WGS) entry which is preliminary data.</text>
</comment>
<keyword evidence="5 6" id="KW-0233">DNA recombination</keyword>
<accession>A0ABW2I5U0</accession>
<name>A0ABW2I5U0_9ACTN</name>
<evidence type="ECO:0000313" key="8">
    <source>
        <dbReference type="EMBL" id="MFC7280279.1"/>
    </source>
</evidence>
<feature type="non-terminal residue" evidence="8">
    <location>
        <position position="243"/>
    </location>
</feature>
<keyword evidence="9" id="KW-1185">Reference proteome</keyword>
<dbReference type="RefSeq" id="WP_378978414.1">
    <property type="nucleotide sequence ID" value="NZ_JBHTBJ010000133.1"/>
</dbReference>
<dbReference type="NCBIfam" id="NF033543">
    <property type="entry name" value="transpos_IS256"/>
    <property type="match status" value="1"/>
</dbReference>
<dbReference type="Proteomes" id="UP001596548">
    <property type="component" value="Unassembled WGS sequence"/>
</dbReference>
<gene>
    <name evidence="8" type="ORF">ACFQS1_40550</name>
</gene>
<dbReference type="PANTHER" id="PTHR33217:SF8">
    <property type="entry name" value="MUTATOR FAMILY TRANSPOSASE"/>
    <property type="match status" value="1"/>
</dbReference>
<keyword evidence="3 6" id="KW-0815">Transposition</keyword>